<organism evidence="3 4">
    <name type="scientific">Phenylobacterium zucineum (strain HLK1)</name>
    <dbReference type="NCBI Taxonomy" id="450851"/>
    <lineage>
        <taxon>Bacteria</taxon>
        <taxon>Pseudomonadati</taxon>
        <taxon>Pseudomonadota</taxon>
        <taxon>Alphaproteobacteria</taxon>
        <taxon>Caulobacterales</taxon>
        <taxon>Caulobacteraceae</taxon>
        <taxon>Phenylobacterium</taxon>
    </lineage>
</organism>
<dbReference type="eggNOG" id="COG1475">
    <property type="taxonomic scope" value="Bacteria"/>
</dbReference>
<accession>B4RIT9</accession>
<feature type="domain" description="ParB-like N-terminal" evidence="2">
    <location>
        <begin position="14"/>
        <end position="113"/>
    </location>
</feature>
<sequence length="661" mass="71196">MTDVVTPTPAASQVHVPLQDLALAPENIRFKTPADQGVPQLADTIAAANVVIPLAVRPGRKGEKPFMVLDGRRRLFALQLLLETGRVDGSFPVKCELFETRESQAAAAMLTNVERAPVHMADVIEAIGKMRRKKMDTAAIAGALGYDELEIKRLEALAHVHGDVLKAYRKGALTLKQVRLFARLPDRKAQGELAATALQGYFHEYQLHQALAADRVTSEDERFALVGLDRYTAAGGRVETDLFGEMPERLLDPETLQDLWRGRAQPLVDAFKAAGLAVYIGRDTGYRAPEGFETLPYVYPGDLDEATKGRLAEARRAAAEALAALDEEDLAGDDAAAKILPALMAKMEVAAAPLKRLTLGAVLLAPDRAIGVKAEFFGAPAAIDEAEEDEAQEADDQAEAGAPYEPDIEVPVIEVEVDGASHALHETRTDVATRGLIRDLADNPGAALVALIAQLFKHLALHGPVYQGESALVISATGYRRGQTPAIPALDGEVRGRLDQRRAAYLASNLRPIAWVESLPHGERMALLAELVAISLNVREERTTSLRRSARAEAAEIAELCGADIAAHWTPDNDYLSVHPKKQLLSLLDDMGVDDPRVKTLKKEELVAFVAEAAAERQWAPSVLSWNAAPPSDDVPDAEAASDSDAPEDRPGDGLAEQAAA</sequence>
<dbReference type="GO" id="GO:0007059">
    <property type="term" value="P:chromosome segregation"/>
    <property type="evidence" value="ECO:0007669"/>
    <property type="project" value="TreeGrafter"/>
</dbReference>
<dbReference type="PANTHER" id="PTHR33375:SF7">
    <property type="entry name" value="CHROMOSOME 2-PARTITIONING PROTEIN PARB-RELATED"/>
    <property type="match status" value="1"/>
</dbReference>
<evidence type="ECO:0000256" key="1">
    <source>
        <dbReference type="SAM" id="MobiDB-lite"/>
    </source>
</evidence>
<dbReference type="SUPFAM" id="SSF110849">
    <property type="entry name" value="ParB/Sulfiredoxin"/>
    <property type="match status" value="1"/>
</dbReference>
<evidence type="ECO:0000313" key="3">
    <source>
        <dbReference type="EMBL" id="ACG80264.1"/>
    </source>
</evidence>
<dbReference type="GO" id="GO:0005694">
    <property type="term" value="C:chromosome"/>
    <property type="evidence" value="ECO:0007669"/>
    <property type="project" value="TreeGrafter"/>
</dbReference>
<reference evidence="3 4" key="1">
    <citation type="journal article" date="2008" name="BMC Genomics">
        <title>Complete genome of Phenylobacterium zucineum - a novel facultative intracellular bacterium isolated from human erythroleukemia cell line K562.</title>
        <authorList>
            <person name="Luo Y."/>
            <person name="Xu X."/>
            <person name="Ding Z."/>
            <person name="Liu Z."/>
            <person name="Zhang B."/>
            <person name="Yan Z."/>
            <person name="Sun J."/>
            <person name="Hu S."/>
            <person name="Hu X."/>
        </authorList>
    </citation>
    <scope>NUCLEOTIDE SEQUENCE [LARGE SCALE GENOMIC DNA]</scope>
    <source>
        <strain evidence="4">HLK1</strain>
        <plasmid evidence="4">Plasmid pHLK1</plasmid>
    </source>
</reference>
<feature type="compositionally biased region" description="Acidic residues" evidence="1">
    <location>
        <begin position="634"/>
        <end position="646"/>
    </location>
</feature>
<dbReference type="InterPro" id="IPR050336">
    <property type="entry name" value="Chromosome_partition/occlusion"/>
</dbReference>
<feature type="region of interest" description="Disordered" evidence="1">
    <location>
        <begin position="618"/>
        <end position="661"/>
    </location>
</feature>
<dbReference type="RefSeq" id="WP_012520558.1">
    <property type="nucleotide sequence ID" value="NC_011143.1"/>
</dbReference>
<keyword evidence="3" id="KW-0614">Plasmid</keyword>
<dbReference type="KEGG" id="pzu:PHZ_p0323"/>
<dbReference type="AlphaFoldDB" id="B4RIT9"/>
<dbReference type="Proteomes" id="UP000001868">
    <property type="component" value="Plasmid pHLK1"/>
</dbReference>
<dbReference type="OrthoDB" id="9813122at2"/>
<dbReference type="Gene3D" id="1.10.10.2830">
    <property type="match status" value="1"/>
</dbReference>
<dbReference type="InterPro" id="IPR003115">
    <property type="entry name" value="ParB_N"/>
</dbReference>
<dbReference type="InterPro" id="IPR036086">
    <property type="entry name" value="ParB/Sulfiredoxin_sf"/>
</dbReference>
<dbReference type="SUPFAM" id="SSF109709">
    <property type="entry name" value="KorB DNA-binding domain-like"/>
    <property type="match status" value="1"/>
</dbReference>
<dbReference type="HOGENOM" id="CLU_022934_0_0_5"/>
<dbReference type="SMART" id="SM00470">
    <property type="entry name" value="ParB"/>
    <property type="match status" value="1"/>
</dbReference>
<evidence type="ECO:0000313" key="4">
    <source>
        <dbReference type="Proteomes" id="UP000001868"/>
    </source>
</evidence>
<keyword evidence="4" id="KW-1185">Reference proteome</keyword>
<gene>
    <name evidence="3" type="ordered locus">PHZ_p0323</name>
</gene>
<evidence type="ECO:0000259" key="2">
    <source>
        <dbReference type="SMART" id="SM00470"/>
    </source>
</evidence>
<protein>
    <submittedName>
        <fullName evidence="3">ParB-like partition protein</fullName>
    </submittedName>
</protein>
<proteinExistence type="predicted"/>
<dbReference type="PANTHER" id="PTHR33375">
    <property type="entry name" value="CHROMOSOME-PARTITIONING PROTEIN PARB-RELATED"/>
    <property type="match status" value="1"/>
</dbReference>
<name>B4RIT9_PHEZH</name>
<dbReference type="EMBL" id="CP000748">
    <property type="protein sequence ID" value="ACG80264.1"/>
    <property type="molecule type" value="Genomic_DNA"/>
</dbReference>
<geneLocation type="plasmid" evidence="4">
    <name>pHLK1</name>
</geneLocation>